<feature type="domain" description="ParB/Spo0J HTH" evidence="1">
    <location>
        <begin position="122"/>
        <end position="188"/>
    </location>
</feature>
<dbReference type="GO" id="GO:0003677">
    <property type="term" value="F:DNA binding"/>
    <property type="evidence" value="ECO:0007669"/>
    <property type="project" value="UniProtKB-KW"/>
</dbReference>
<comment type="caution">
    <text evidence="2">The sequence shown here is derived from an EMBL/GenBank/DDBJ whole genome shotgun (WGS) entry which is preliminary data.</text>
</comment>
<evidence type="ECO:0000259" key="1">
    <source>
        <dbReference type="Pfam" id="PF17762"/>
    </source>
</evidence>
<name>A0A1X1ESY5_PANCY</name>
<sequence>MSTLSLVYKGKEKNGTGITVKKTYMVPIDELYLEEGFNIRPLDMEHAEYMRDCWIAGADLPPLSVIVTEQGIKVLDGQHRFIGAKLAAEMGYPIPRIECKDFVGTPLQALAHQAKSSQGKPISAIERALGYVRAKNQGYSLTEIAKEFGRSITDVETHLQLLSSGQELISMVESGEVAPTTAVALSREHGASAGRIATQQLEKAKASGKKKLTRSAAMPQFSAAKARRLVELLCDARYMGVVDGEAVLYHDDKYTAEVISILNEYRDANEQNGEGE</sequence>
<evidence type="ECO:0000313" key="2">
    <source>
        <dbReference type="EMBL" id="ORM93128.1"/>
    </source>
</evidence>
<dbReference type="OrthoDB" id="6197524at2"/>
<keyword evidence="2" id="KW-0238">DNA-binding</keyword>
<reference evidence="2 3" key="1">
    <citation type="journal article" date="2017" name="Antonie Van Leeuwenhoek">
        <title>Phylogenomic resolution of the bacterial genus Pantoea and its relationship with Erwinia and Tatumella.</title>
        <authorList>
            <person name="Palmer M."/>
            <person name="Steenkamp E.T."/>
            <person name="Coetzee M.P."/>
            <person name="Chan W.Y."/>
            <person name="van Zyl E."/>
            <person name="De Maayer P."/>
            <person name="Coutinho T.A."/>
            <person name="Blom J."/>
            <person name="Smits T.H."/>
            <person name="Duffy B."/>
            <person name="Venter S.N."/>
        </authorList>
    </citation>
    <scope>NUCLEOTIDE SEQUENCE [LARGE SCALE GENOMIC DNA]</scope>
    <source>
        <strain evidence="2 3">LMG 2657</strain>
    </source>
</reference>
<dbReference type="SUPFAM" id="SSF109709">
    <property type="entry name" value="KorB DNA-binding domain-like"/>
    <property type="match status" value="1"/>
</dbReference>
<dbReference type="Proteomes" id="UP000193749">
    <property type="component" value="Unassembled WGS sequence"/>
</dbReference>
<accession>A0A1X1ESY5</accession>
<dbReference type="RefSeq" id="WP_084873783.1">
    <property type="nucleotide sequence ID" value="NZ_JAGGMY010000001.1"/>
</dbReference>
<organism evidence="2 3">
    <name type="scientific">Pantoea cypripedii</name>
    <name type="common">Pectobacterium cypripedii</name>
    <name type="synonym">Erwinia cypripedii</name>
    <dbReference type="NCBI Taxonomy" id="55209"/>
    <lineage>
        <taxon>Bacteria</taxon>
        <taxon>Pseudomonadati</taxon>
        <taxon>Pseudomonadota</taxon>
        <taxon>Gammaproteobacteria</taxon>
        <taxon>Enterobacterales</taxon>
        <taxon>Erwiniaceae</taxon>
        <taxon>Pantoea</taxon>
    </lineage>
</organism>
<dbReference type="STRING" id="55209.HA50_07125"/>
<dbReference type="EMBL" id="MLJI01000001">
    <property type="protein sequence ID" value="ORM93128.1"/>
    <property type="molecule type" value="Genomic_DNA"/>
</dbReference>
<keyword evidence="3" id="KW-1185">Reference proteome</keyword>
<proteinExistence type="predicted"/>
<protein>
    <submittedName>
        <fullName evidence="2">DNA-binding protein</fullName>
    </submittedName>
</protein>
<evidence type="ECO:0000313" key="3">
    <source>
        <dbReference type="Proteomes" id="UP000193749"/>
    </source>
</evidence>
<gene>
    <name evidence="2" type="ORF">HA50_07125</name>
</gene>
<dbReference type="InterPro" id="IPR041468">
    <property type="entry name" value="HTH_ParB/Spo0J"/>
</dbReference>
<dbReference type="Gene3D" id="1.10.10.2830">
    <property type="match status" value="1"/>
</dbReference>
<dbReference type="AlphaFoldDB" id="A0A1X1ESY5"/>
<dbReference type="Pfam" id="PF17762">
    <property type="entry name" value="HTH_ParB"/>
    <property type="match status" value="1"/>
</dbReference>